<dbReference type="STRING" id="4155.A0A022PPS7"/>
<evidence type="ECO:0000259" key="9">
    <source>
        <dbReference type="Pfam" id="PF14416"/>
    </source>
</evidence>
<dbReference type="GO" id="GO:0016020">
    <property type="term" value="C:membrane"/>
    <property type="evidence" value="ECO:0007669"/>
    <property type="project" value="UniProtKB-SubCell"/>
</dbReference>
<evidence type="ECO:0000256" key="2">
    <source>
        <dbReference type="ARBA" id="ARBA00007727"/>
    </source>
</evidence>
<dbReference type="Pfam" id="PF14416">
    <property type="entry name" value="PMR5N"/>
    <property type="match status" value="1"/>
</dbReference>
<evidence type="ECO:0000259" key="8">
    <source>
        <dbReference type="Pfam" id="PF13839"/>
    </source>
</evidence>
<comment type="similarity">
    <text evidence="2">Belongs to the PC-esterase family. TBL subfamily.</text>
</comment>
<gene>
    <name evidence="10" type="ORF">MIMGU_mgv1a008666mg</name>
</gene>
<protein>
    <submittedName>
        <fullName evidence="10">Uncharacterized protein</fullName>
    </submittedName>
</protein>
<dbReference type="PANTHER" id="PTHR32285">
    <property type="entry name" value="PROTEIN TRICHOME BIREFRINGENCE-LIKE 9-RELATED"/>
    <property type="match status" value="1"/>
</dbReference>
<dbReference type="PANTHER" id="PTHR32285:SF63">
    <property type="entry name" value="OS01G0880400 PROTEIN"/>
    <property type="match status" value="1"/>
</dbReference>
<evidence type="ECO:0000256" key="1">
    <source>
        <dbReference type="ARBA" id="ARBA00004167"/>
    </source>
</evidence>
<dbReference type="Proteomes" id="UP000030748">
    <property type="component" value="Unassembled WGS sequence"/>
</dbReference>
<evidence type="ECO:0000256" key="3">
    <source>
        <dbReference type="ARBA" id="ARBA00022692"/>
    </source>
</evidence>
<evidence type="ECO:0000256" key="5">
    <source>
        <dbReference type="ARBA" id="ARBA00022989"/>
    </source>
</evidence>
<dbReference type="GO" id="GO:0005794">
    <property type="term" value="C:Golgi apparatus"/>
    <property type="evidence" value="ECO:0000318"/>
    <property type="project" value="GO_Central"/>
</dbReference>
<accession>A0A022PPS7</accession>
<dbReference type="InterPro" id="IPR025846">
    <property type="entry name" value="TBL_N"/>
</dbReference>
<evidence type="ECO:0000313" key="10">
    <source>
        <dbReference type="EMBL" id="EYU17409.1"/>
    </source>
</evidence>
<keyword evidence="6" id="KW-0472">Membrane</keyword>
<name>A0A022PPS7_ERYGU</name>
<dbReference type="Pfam" id="PF13839">
    <property type="entry name" value="PC-Esterase"/>
    <property type="match status" value="1"/>
</dbReference>
<dbReference type="InterPro" id="IPR026057">
    <property type="entry name" value="TBL_C"/>
</dbReference>
<evidence type="ECO:0000256" key="6">
    <source>
        <dbReference type="ARBA" id="ARBA00023136"/>
    </source>
</evidence>
<keyword evidence="4" id="KW-0735">Signal-anchor</keyword>
<evidence type="ECO:0000313" key="11">
    <source>
        <dbReference type="Proteomes" id="UP000030748"/>
    </source>
</evidence>
<dbReference type="InterPro" id="IPR029962">
    <property type="entry name" value="TBL"/>
</dbReference>
<organism evidence="10 11">
    <name type="scientific">Erythranthe guttata</name>
    <name type="common">Yellow monkey flower</name>
    <name type="synonym">Mimulus guttatus</name>
    <dbReference type="NCBI Taxonomy" id="4155"/>
    <lineage>
        <taxon>Eukaryota</taxon>
        <taxon>Viridiplantae</taxon>
        <taxon>Streptophyta</taxon>
        <taxon>Embryophyta</taxon>
        <taxon>Tracheophyta</taxon>
        <taxon>Spermatophyta</taxon>
        <taxon>Magnoliopsida</taxon>
        <taxon>eudicotyledons</taxon>
        <taxon>Gunneridae</taxon>
        <taxon>Pentapetalae</taxon>
        <taxon>asterids</taxon>
        <taxon>lamiids</taxon>
        <taxon>Lamiales</taxon>
        <taxon>Phrymaceae</taxon>
        <taxon>Erythranthe</taxon>
    </lineage>
</organism>
<dbReference type="EMBL" id="KI632373">
    <property type="protein sequence ID" value="EYU17409.1"/>
    <property type="molecule type" value="Genomic_DNA"/>
</dbReference>
<sequence length="366" mass="41885">MLPSTEKVVDSDNRNRDRISISNSNSSRSSDFLNKGCNVFDGKWVIDETYPLYNASQCPFMERGFDCLGNGRKDQGYLKWRWKPQNCEIPRFDVGAVLEFLRGKRVVFVGDSLSRTQWESMVCMLMNGVEDKSSVYEINGNEITKQARHLGVMFGPFNFTVEFYRSVFLVQPGLVPRHSPKRVKAALKLDQLDDISGEWIDSDVLVFNSGHWWTPTKLFDMGWYFQIGGKMKLGMSINNAFRVALATWQSWVENSVNPNRTRVFFRTFESTHWISGTRQNCKVTIKPTHDVKGRQTSSISDAIINVVKNVPINVRLLHVTKMGAFRSDAHVGTWSDNPTVPDCSHWCLPGVPDMWNELLFSFLLSE</sequence>
<reference evidence="10 11" key="1">
    <citation type="journal article" date="2013" name="Proc. Natl. Acad. Sci. U.S.A.">
        <title>Fine-scale variation in meiotic recombination in Mimulus inferred from population shotgun sequencing.</title>
        <authorList>
            <person name="Hellsten U."/>
            <person name="Wright K.M."/>
            <person name="Jenkins J."/>
            <person name="Shu S."/>
            <person name="Yuan Y."/>
            <person name="Wessler S.R."/>
            <person name="Schmutz J."/>
            <person name="Willis J.H."/>
            <person name="Rokhsar D.S."/>
        </authorList>
    </citation>
    <scope>NUCLEOTIDE SEQUENCE [LARGE SCALE GENOMIC DNA]</scope>
    <source>
        <strain evidence="11">cv. DUN x IM62</strain>
    </source>
</reference>
<keyword evidence="3" id="KW-0812">Transmembrane</keyword>
<evidence type="ECO:0000256" key="4">
    <source>
        <dbReference type="ARBA" id="ARBA00022968"/>
    </source>
</evidence>
<feature type="region of interest" description="Disordered" evidence="7">
    <location>
        <begin position="1"/>
        <end position="29"/>
    </location>
</feature>
<proteinExistence type="inferred from homology"/>
<dbReference type="eggNOG" id="ENOG502QSWQ">
    <property type="taxonomic scope" value="Eukaryota"/>
</dbReference>
<feature type="compositionally biased region" description="Basic and acidic residues" evidence="7">
    <location>
        <begin position="7"/>
        <end position="19"/>
    </location>
</feature>
<feature type="compositionally biased region" description="Low complexity" evidence="7">
    <location>
        <begin position="20"/>
        <end position="29"/>
    </location>
</feature>
<comment type="subcellular location">
    <subcellularLocation>
        <location evidence="1">Membrane</location>
        <topology evidence="1">Single-pass membrane protein</topology>
    </subcellularLocation>
</comment>
<dbReference type="AlphaFoldDB" id="A0A022PPS7"/>
<feature type="domain" description="Trichome birefringence-like N-terminal" evidence="9">
    <location>
        <begin position="36"/>
        <end position="88"/>
    </location>
</feature>
<evidence type="ECO:0000256" key="7">
    <source>
        <dbReference type="SAM" id="MobiDB-lite"/>
    </source>
</evidence>
<dbReference type="GO" id="GO:0016413">
    <property type="term" value="F:O-acetyltransferase activity"/>
    <property type="evidence" value="ECO:0000318"/>
    <property type="project" value="GO_Central"/>
</dbReference>
<keyword evidence="11" id="KW-1185">Reference proteome</keyword>
<feature type="domain" description="Trichome birefringence-like C-terminal" evidence="8">
    <location>
        <begin position="89"/>
        <end position="361"/>
    </location>
</feature>
<keyword evidence="5" id="KW-1133">Transmembrane helix</keyword>